<dbReference type="InterPro" id="IPR003593">
    <property type="entry name" value="AAA+_ATPase"/>
</dbReference>
<keyword evidence="3" id="KW-0067">ATP-binding</keyword>
<dbReference type="GO" id="GO:0005524">
    <property type="term" value="F:ATP binding"/>
    <property type="evidence" value="ECO:0007669"/>
    <property type="project" value="UniProtKB-KW"/>
</dbReference>
<protein>
    <submittedName>
        <fullName evidence="13">AAA family ATPase</fullName>
    </submittedName>
</protein>
<comment type="caution">
    <text evidence="13">The sequence shown here is derived from an EMBL/GenBank/DDBJ whole genome shotgun (WGS) entry which is preliminary data.</text>
</comment>
<dbReference type="Pfam" id="PF25601">
    <property type="entry name" value="AAA_lid_14"/>
    <property type="match status" value="1"/>
</dbReference>
<evidence type="ECO:0000256" key="3">
    <source>
        <dbReference type="ARBA" id="ARBA00022840"/>
    </source>
</evidence>
<dbReference type="InterPro" id="IPR025943">
    <property type="entry name" value="Sigma_54_int_dom_ATP-bd_2"/>
</dbReference>
<evidence type="ECO:0000256" key="2">
    <source>
        <dbReference type="ARBA" id="ARBA00022741"/>
    </source>
</evidence>
<keyword evidence="14" id="KW-1185">Reference proteome</keyword>
<evidence type="ECO:0000256" key="7">
    <source>
        <dbReference type="ARBA" id="ARBA00023159"/>
    </source>
</evidence>
<dbReference type="InterPro" id="IPR025944">
    <property type="entry name" value="Sigma_54_int_dom_CS"/>
</dbReference>
<dbReference type="InterPro" id="IPR027417">
    <property type="entry name" value="P-loop_NTPase"/>
</dbReference>
<dbReference type="Proteomes" id="UP000051562">
    <property type="component" value="Unassembled WGS sequence"/>
</dbReference>
<reference evidence="13 14" key="1">
    <citation type="submission" date="2015-10" db="EMBL/GenBank/DDBJ databases">
        <title>Draft genome of Bosea thiooxidans.</title>
        <authorList>
            <person name="Wang X."/>
        </authorList>
    </citation>
    <scope>NUCLEOTIDE SEQUENCE [LARGE SCALE GENOMIC DNA]</scope>
    <source>
        <strain evidence="13 14">CGMCC 9174</strain>
    </source>
</reference>
<dbReference type="InterPro" id="IPR002197">
    <property type="entry name" value="HTH_Fis"/>
</dbReference>
<dbReference type="Gene3D" id="1.10.8.60">
    <property type="match status" value="1"/>
</dbReference>
<dbReference type="InterPro" id="IPR009057">
    <property type="entry name" value="Homeodomain-like_sf"/>
</dbReference>
<dbReference type="FunFam" id="3.40.50.2300:FF:000018">
    <property type="entry name" value="DNA-binding transcriptional regulator NtrC"/>
    <property type="match status" value="1"/>
</dbReference>
<dbReference type="InterPro" id="IPR011006">
    <property type="entry name" value="CheY-like_superfamily"/>
</dbReference>
<organism evidence="13 14">
    <name type="scientific">Bosea thiooxidans</name>
    <dbReference type="NCBI Taxonomy" id="53254"/>
    <lineage>
        <taxon>Bacteria</taxon>
        <taxon>Pseudomonadati</taxon>
        <taxon>Pseudomonadota</taxon>
        <taxon>Alphaproteobacteria</taxon>
        <taxon>Hyphomicrobiales</taxon>
        <taxon>Boseaceae</taxon>
        <taxon>Bosea</taxon>
    </lineage>
</organism>
<dbReference type="AlphaFoldDB" id="A0A0Q3IAC4"/>
<proteinExistence type="predicted"/>
<keyword evidence="5" id="KW-0805">Transcription regulation</keyword>
<feature type="modified residue" description="4-aspartylphosphate" evidence="9">
    <location>
        <position position="53"/>
    </location>
</feature>
<dbReference type="STRING" id="53254.SAMN05660750_01300"/>
<dbReference type="GO" id="GO:0006355">
    <property type="term" value="P:regulation of DNA-templated transcription"/>
    <property type="evidence" value="ECO:0007669"/>
    <property type="project" value="InterPro"/>
</dbReference>
<dbReference type="SMART" id="SM00448">
    <property type="entry name" value="REC"/>
    <property type="match status" value="1"/>
</dbReference>
<dbReference type="InterPro" id="IPR001789">
    <property type="entry name" value="Sig_transdc_resp-reg_receiver"/>
</dbReference>
<dbReference type="InterPro" id="IPR002078">
    <property type="entry name" value="Sigma_54_int"/>
</dbReference>
<evidence type="ECO:0000256" key="10">
    <source>
        <dbReference type="SAM" id="Coils"/>
    </source>
</evidence>
<evidence type="ECO:0000256" key="6">
    <source>
        <dbReference type="ARBA" id="ARBA00023125"/>
    </source>
</evidence>
<feature type="domain" description="Response regulatory" evidence="12">
    <location>
        <begin position="4"/>
        <end position="120"/>
    </location>
</feature>
<dbReference type="SUPFAM" id="SSF52540">
    <property type="entry name" value="P-loop containing nucleoside triphosphate hydrolases"/>
    <property type="match status" value="1"/>
</dbReference>
<dbReference type="InterPro" id="IPR058031">
    <property type="entry name" value="AAA_lid_NorR"/>
</dbReference>
<evidence type="ECO:0000256" key="8">
    <source>
        <dbReference type="ARBA" id="ARBA00023163"/>
    </source>
</evidence>
<dbReference type="Pfam" id="PF02954">
    <property type="entry name" value="HTH_8"/>
    <property type="match status" value="1"/>
</dbReference>
<keyword evidence="7" id="KW-0010">Activator</keyword>
<dbReference type="Pfam" id="PF00158">
    <property type="entry name" value="Sigma54_activat"/>
    <property type="match status" value="1"/>
</dbReference>
<dbReference type="PANTHER" id="PTHR32071:SF17">
    <property type="entry name" value="TRANSCRIPTIONAL REGULATOR (NTRC FAMILY)"/>
    <property type="match status" value="1"/>
</dbReference>
<dbReference type="SMART" id="SM00382">
    <property type="entry name" value="AAA"/>
    <property type="match status" value="1"/>
</dbReference>
<dbReference type="PANTHER" id="PTHR32071">
    <property type="entry name" value="TRANSCRIPTIONAL REGULATORY PROTEIN"/>
    <property type="match status" value="1"/>
</dbReference>
<sequence>MSADILVVDDEVDIRDLVAGLLEDEGYRTRKAGSADDALAAIAARRPNLVFLDIWLQGSRLDGLQVLELIKESHPDLAVVMISGHGNIETAVSAIKSGAYDFIEKPFKADRLVLVAERALEASRLRREVRELKTRSVQANRIVGRTTVVNQLRQTIERVAPTNARVLITGEPGCGKELAARTMHEASTRSNSPFVVINAATITPETMEEELFGVEGGDGRSRRIGALEEAHGGSLYIDEIGDMPRETQNRILRVLVDQNFQRVGGATRVHVDVRIISSSSRDLAKLIADGHFREDLYHRLSVVPIRIPPLSERREDVPELIEFFMDQISIATGLPKRQIGSDAMAVLQSHEWPGNVRELRNNVERLMILTKGDPTAEVTVEMLPAEVGAMVPTTPSGSGGERLMSLPLRDAREIFEREYLIAQIARFSGNISRTAEFIGMERSALHRKLKSLGVG</sequence>
<evidence type="ECO:0000256" key="1">
    <source>
        <dbReference type="ARBA" id="ARBA00022553"/>
    </source>
</evidence>
<evidence type="ECO:0000313" key="14">
    <source>
        <dbReference type="Proteomes" id="UP000051562"/>
    </source>
</evidence>
<dbReference type="CDD" id="cd17550">
    <property type="entry name" value="REC_NtrX-like"/>
    <property type="match status" value="1"/>
</dbReference>
<accession>A0A0Q3IAC4</accession>
<gene>
    <name evidence="13" type="ORF">ARD30_02560</name>
</gene>
<dbReference type="PROSITE" id="PS50110">
    <property type="entry name" value="RESPONSE_REGULATORY"/>
    <property type="match status" value="1"/>
</dbReference>
<feature type="domain" description="Sigma-54 factor interaction" evidence="11">
    <location>
        <begin position="142"/>
        <end position="368"/>
    </location>
</feature>
<evidence type="ECO:0000256" key="4">
    <source>
        <dbReference type="ARBA" id="ARBA00023012"/>
    </source>
</evidence>
<dbReference type="Gene3D" id="3.40.50.300">
    <property type="entry name" value="P-loop containing nucleotide triphosphate hydrolases"/>
    <property type="match status" value="1"/>
</dbReference>
<evidence type="ECO:0000259" key="11">
    <source>
        <dbReference type="PROSITE" id="PS50045"/>
    </source>
</evidence>
<evidence type="ECO:0000313" key="13">
    <source>
        <dbReference type="EMBL" id="KQK31781.1"/>
    </source>
</evidence>
<keyword evidence="6" id="KW-0238">DNA-binding</keyword>
<keyword evidence="10" id="KW-0175">Coiled coil</keyword>
<dbReference type="SUPFAM" id="SSF52172">
    <property type="entry name" value="CheY-like"/>
    <property type="match status" value="1"/>
</dbReference>
<dbReference type="SUPFAM" id="SSF46689">
    <property type="entry name" value="Homeodomain-like"/>
    <property type="match status" value="1"/>
</dbReference>
<dbReference type="Gene3D" id="3.40.50.2300">
    <property type="match status" value="1"/>
</dbReference>
<dbReference type="FunFam" id="1.10.10.60:FF:000165">
    <property type="entry name" value="Two-component system nitrogen regulation response regulator NtrX"/>
    <property type="match status" value="1"/>
</dbReference>
<keyword evidence="4" id="KW-0902">Two-component regulatory system</keyword>
<dbReference type="PROSITE" id="PS00676">
    <property type="entry name" value="SIGMA54_INTERACT_2"/>
    <property type="match status" value="1"/>
</dbReference>
<dbReference type="PROSITE" id="PS00688">
    <property type="entry name" value="SIGMA54_INTERACT_3"/>
    <property type="match status" value="1"/>
</dbReference>
<keyword evidence="8" id="KW-0804">Transcription</keyword>
<keyword evidence="2" id="KW-0547">Nucleotide-binding</keyword>
<dbReference type="FunFam" id="3.40.50.300:FF:000006">
    <property type="entry name" value="DNA-binding transcriptional regulator NtrC"/>
    <property type="match status" value="1"/>
</dbReference>
<dbReference type="RefSeq" id="WP_055726984.1">
    <property type="nucleotide sequence ID" value="NZ_LMAR01000012.1"/>
</dbReference>
<feature type="coiled-coil region" evidence="10">
    <location>
        <begin position="115"/>
        <end position="142"/>
    </location>
</feature>
<evidence type="ECO:0000256" key="5">
    <source>
        <dbReference type="ARBA" id="ARBA00023015"/>
    </source>
</evidence>
<evidence type="ECO:0000256" key="9">
    <source>
        <dbReference type="PROSITE-ProRule" id="PRU00169"/>
    </source>
</evidence>
<dbReference type="GO" id="GO:0000160">
    <property type="term" value="P:phosphorelay signal transduction system"/>
    <property type="evidence" value="ECO:0007669"/>
    <property type="project" value="UniProtKB-KW"/>
</dbReference>
<evidence type="ECO:0000259" key="12">
    <source>
        <dbReference type="PROSITE" id="PS50110"/>
    </source>
</evidence>
<name>A0A0Q3IAC4_9HYPH</name>
<dbReference type="Gene3D" id="1.10.10.60">
    <property type="entry name" value="Homeodomain-like"/>
    <property type="match status" value="1"/>
</dbReference>
<keyword evidence="1 9" id="KW-0597">Phosphoprotein</keyword>
<dbReference type="Pfam" id="PF00072">
    <property type="entry name" value="Response_reg"/>
    <property type="match status" value="1"/>
</dbReference>
<dbReference type="PRINTS" id="PR01590">
    <property type="entry name" value="HTHFIS"/>
</dbReference>
<dbReference type="EMBL" id="LMAR01000012">
    <property type="protein sequence ID" value="KQK31781.1"/>
    <property type="molecule type" value="Genomic_DNA"/>
</dbReference>
<dbReference type="CDD" id="cd00009">
    <property type="entry name" value="AAA"/>
    <property type="match status" value="1"/>
</dbReference>
<dbReference type="GO" id="GO:0043565">
    <property type="term" value="F:sequence-specific DNA binding"/>
    <property type="evidence" value="ECO:0007669"/>
    <property type="project" value="InterPro"/>
</dbReference>
<dbReference type="PROSITE" id="PS50045">
    <property type="entry name" value="SIGMA54_INTERACT_4"/>
    <property type="match status" value="1"/>
</dbReference>